<dbReference type="EMBL" id="UATL01000001">
    <property type="protein sequence ID" value="SPY29279.1"/>
    <property type="molecule type" value="Genomic_DNA"/>
</dbReference>
<dbReference type="Pfam" id="PF20009">
    <property type="entry name" value="GEVED"/>
    <property type="match status" value="1"/>
</dbReference>
<reference evidence="4 5" key="1">
    <citation type="submission" date="2018-06" db="EMBL/GenBank/DDBJ databases">
        <authorList>
            <consortium name="Pathogen Informatics"/>
            <person name="Doyle S."/>
        </authorList>
    </citation>
    <scope>NUCLEOTIDE SEQUENCE [LARGE SCALE GENOMIC DNA]</scope>
    <source>
        <strain evidence="4 5">NCTC11647</strain>
    </source>
</reference>
<evidence type="ECO:0000259" key="3">
    <source>
        <dbReference type="Pfam" id="PF21959"/>
    </source>
</evidence>
<feature type="domain" description="DUF6923" evidence="3">
    <location>
        <begin position="32"/>
        <end position="251"/>
    </location>
</feature>
<proteinExistence type="predicted"/>
<dbReference type="Proteomes" id="UP000251647">
    <property type="component" value="Unassembled WGS sequence"/>
</dbReference>
<dbReference type="InterPro" id="IPR054215">
    <property type="entry name" value="DUF6923"/>
</dbReference>
<accession>A0A2T3QMK1</accession>
<evidence type="ECO:0000313" key="4">
    <source>
        <dbReference type="EMBL" id="SPY29279.1"/>
    </source>
</evidence>
<dbReference type="Pfam" id="PF21959">
    <property type="entry name" value="DUF6923"/>
    <property type="match status" value="1"/>
</dbReference>
<name>A0A2T3QMK1_PHODM</name>
<gene>
    <name evidence="4" type="ORF">NCTC11647_02478</name>
</gene>
<dbReference type="RefSeq" id="WP_005297619.1">
    <property type="nucleotide sequence ID" value="NZ_PYOG01000004.1"/>
</dbReference>
<dbReference type="Pfam" id="PF16130">
    <property type="entry name" value="DUF4842"/>
    <property type="match status" value="1"/>
</dbReference>
<dbReference type="InterPro" id="IPR045474">
    <property type="entry name" value="GEVED"/>
</dbReference>
<evidence type="ECO:0000259" key="2">
    <source>
        <dbReference type="Pfam" id="PF20009"/>
    </source>
</evidence>
<dbReference type="AlphaFoldDB" id="A0A2T3QMK1"/>
<evidence type="ECO:0000259" key="1">
    <source>
        <dbReference type="Pfam" id="PF16130"/>
    </source>
</evidence>
<dbReference type="SUPFAM" id="SSF63825">
    <property type="entry name" value="YWTD domain"/>
    <property type="match status" value="1"/>
</dbReference>
<evidence type="ECO:0000313" key="5">
    <source>
        <dbReference type="Proteomes" id="UP000251647"/>
    </source>
</evidence>
<dbReference type="OrthoDB" id="1204817at2"/>
<feature type="domain" description="GEVED" evidence="2">
    <location>
        <begin position="337"/>
        <end position="412"/>
    </location>
</feature>
<dbReference type="InterPro" id="IPR032295">
    <property type="entry name" value="DUF4842"/>
</dbReference>
<sequence length="688" mass="74168">MSKLHIALLFGLGSIAHASYGEAFDSCPSTAFLMQGTPTTVYGVNLTTGSSQTLQTDVGMPGNLNAVGFNETDNYIYAFNTTNKKVVKVDKNFNAQELAVTGIGTQSFYVGDVSNNTLYLYRYGAGLYKVPLDSADPNYLALTAVGGTTNMRIYDFAFHPSDGNIYAVDGKFGTLYQINPATGVRTSLGNTGVKGTFGAAYFESDGMFYLSRNQDGHIFKIDITDPNNIIPIATLFAVGPLSGQNDGVRCASAAAQLDALDLGDAPNTYKTTIASNGPRHDLTNTDYYLGAVPGDAETAPAASDDGDGFDDEDGIIFTSLEKGQTSLIAITASTSGYLNGWIDWNKDGDFADNGEKVFSGTSLSAGMTTAYISVPDYISEGDTWARFRFSSTQNLDYYGGASDGEVEDYPVTLENSNLSTYNYGPYTAAFEDSWPKTGDYDLNDVVVEYNIVVKAAVNYDVKQVQISGSLKAMGADYRNGFAIHLPELARESVDESNIVFVKNGELQTASPLEAGQTNAVLMISPDLYLDIGSDCPYYRTKEDCQEVDLFNFSVTVPLVAGTKLWALPPAPYDPFIFAAEGQYHGDGAVTGRALEIHLDDYEPTDLGSASLTLMGTVNDGSDLASGSAYRASSGLPWGLLISDTWVHPRERTDVLNAYPKFFDYATKGTHNDWFTPGKRVNSFLFAVE</sequence>
<dbReference type="Gene3D" id="2.120.10.30">
    <property type="entry name" value="TolB, C-terminal domain"/>
    <property type="match status" value="1"/>
</dbReference>
<dbReference type="NCBIfam" id="TIGR04456">
    <property type="entry name" value="LruC_dom"/>
    <property type="match status" value="1"/>
</dbReference>
<protein>
    <submittedName>
        <fullName evidence="4">Uncharacterized protein</fullName>
    </submittedName>
</protein>
<feature type="domain" description="DUF4842" evidence="1">
    <location>
        <begin position="461"/>
        <end position="674"/>
    </location>
</feature>
<organism evidence="4 5">
    <name type="scientific">Photobacterium damselae</name>
    <dbReference type="NCBI Taxonomy" id="38293"/>
    <lineage>
        <taxon>Bacteria</taxon>
        <taxon>Pseudomonadati</taxon>
        <taxon>Pseudomonadota</taxon>
        <taxon>Gammaproteobacteria</taxon>
        <taxon>Vibrionales</taxon>
        <taxon>Vibrionaceae</taxon>
        <taxon>Photobacterium</taxon>
    </lineage>
</organism>
<dbReference type="InterPro" id="IPR031025">
    <property type="entry name" value="LruC_dom"/>
</dbReference>
<dbReference type="InterPro" id="IPR011042">
    <property type="entry name" value="6-blade_b-propeller_TolB-like"/>
</dbReference>